<comment type="caution">
    <text evidence="2">The sequence shown here is derived from an EMBL/GenBank/DDBJ whole genome shotgun (WGS) entry which is preliminary data.</text>
</comment>
<organism evidence="2 3">
    <name type="scientific">Aphanomyces astaci</name>
    <name type="common">Crayfish plague agent</name>
    <dbReference type="NCBI Taxonomy" id="112090"/>
    <lineage>
        <taxon>Eukaryota</taxon>
        <taxon>Sar</taxon>
        <taxon>Stramenopiles</taxon>
        <taxon>Oomycota</taxon>
        <taxon>Saprolegniomycetes</taxon>
        <taxon>Saprolegniales</taxon>
        <taxon>Verrucalvaceae</taxon>
        <taxon>Aphanomyces</taxon>
    </lineage>
</organism>
<evidence type="ECO:0000313" key="3">
    <source>
        <dbReference type="Proteomes" id="UP000284702"/>
    </source>
</evidence>
<proteinExistence type="predicted"/>
<name>A0A425CTC3_APHAT</name>
<reference evidence="2" key="1">
    <citation type="submission" date="2018-07" db="EMBL/GenBank/DDBJ databases">
        <title>Annotation of Aphanomyces astaci genome assembly.</title>
        <authorList>
            <person name="Studholme D.J."/>
        </authorList>
    </citation>
    <scope>NUCLEOTIDE SEQUENCE [LARGE SCALE GENOMIC DNA]</scope>
    <source>
        <strain evidence="2">Pc</strain>
    </source>
</reference>
<feature type="region of interest" description="Disordered" evidence="1">
    <location>
        <begin position="170"/>
        <end position="189"/>
    </location>
</feature>
<feature type="compositionally biased region" description="Low complexity" evidence="1">
    <location>
        <begin position="38"/>
        <end position="48"/>
    </location>
</feature>
<feature type="region of interest" description="Disordered" evidence="1">
    <location>
        <begin position="20"/>
        <end position="52"/>
    </location>
</feature>
<evidence type="ECO:0000313" key="2">
    <source>
        <dbReference type="EMBL" id="RQM20136.1"/>
    </source>
</evidence>
<dbReference type="AlphaFoldDB" id="A0A425CTC3"/>
<dbReference type="EMBL" id="MZMZ02004025">
    <property type="protein sequence ID" value="RQM20136.1"/>
    <property type="molecule type" value="Genomic_DNA"/>
</dbReference>
<evidence type="ECO:0000256" key="1">
    <source>
        <dbReference type="SAM" id="MobiDB-lite"/>
    </source>
</evidence>
<gene>
    <name evidence="2" type="ORF">B5M09_003256</name>
</gene>
<feature type="region of interest" description="Disordered" evidence="1">
    <location>
        <begin position="203"/>
        <end position="234"/>
    </location>
</feature>
<keyword evidence="3" id="KW-1185">Reference proteome</keyword>
<sequence>MSLTKDEMVEIYKQFLAQQASHATTASTDPGPEKPRVKPVSPDPSKVPHGTKTQKLVWTTAMVVALLQNRCGSHDHAFKGSKSAKQLSRTWGKIALAINLDCDQSVTGLKAKSKYHKLKIEYATICKDLAKTGNSLSSVVEPPYWSDLQSWLAAKTGMGNVEYAALDSTEESARNRTIDSGFDSDTEHDNLDSIEQDIEEADGGMMSSTSKRATNVDRRQGEVNRQREKRAKKMDMAASIVSLGESLAKGLASSGRNVDHSASIGDALIHLKESVDKNIEIQTQLMALIESRFVAEQQ</sequence>
<protein>
    <recommendedName>
        <fullName evidence="4">Myb/SANT-like domain-containing protein</fullName>
    </recommendedName>
</protein>
<evidence type="ECO:0008006" key="4">
    <source>
        <dbReference type="Google" id="ProtNLM"/>
    </source>
</evidence>
<accession>A0A425CTC3</accession>
<dbReference type="Proteomes" id="UP000284702">
    <property type="component" value="Unassembled WGS sequence"/>
</dbReference>
<feature type="compositionally biased region" description="Basic and acidic residues" evidence="1">
    <location>
        <begin position="214"/>
        <end position="226"/>
    </location>
</feature>
<dbReference type="VEuPathDB" id="FungiDB:H257_15024"/>